<evidence type="ECO:0000313" key="2">
    <source>
        <dbReference type="EMBL" id="KAJ8307831.1"/>
    </source>
</evidence>
<name>A0ABQ9EU04_TEGGR</name>
<proteinExistence type="predicted"/>
<accession>A0ABQ9EU04</accession>
<comment type="caution">
    <text evidence="2">The sequence shown here is derived from an EMBL/GenBank/DDBJ whole genome shotgun (WGS) entry which is preliminary data.</text>
</comment>
<feature type="region of interest" description="Disordered" evidence="1">
    <location>
        <begin position="44"/>
        <end position="71"/>
    </location>
</feature>
<evidence type="ECO:0000313" key="3">
    <source>
        <dbReference type="Proteomes" id="UP001217089"/>
    </source>
</evidence>
<protein>
    <submittedName>
        <fullName evidence="2">Uncharacterized protein</fullName>
    </submittedName>
</protein>
<organism evidence="2 3">
    <name type="scientific">Tegillarca granosa</name>
    <name type="common">Malaysian cockle</name>
    <name type="synonym">Anadara granosa</name>
    <dbReference type="NCBI Taxonomy" id="220873"/>
    <lineage>
        <taxon>Eukaryota</taxon>
        <taxon>Metazoa</taxon>
        <taxon>Spiralia</taxon>
        <taxon>Lophotrochozoa</taxon>
        <taxon>Mollusca</taxon>
        <taxon>Bivalvia</taxon>
        <taxon>Autobranchia</taxon>
        <taxon>Pteriomorphia</taxon>
        <taxon>Arcoida</taxon>
        <taxon>Arcoidea</taxon>
        <taxon>Arcidae</taxon>
        <taxon>Tegillarca</taxon>
    </lineage>
</organism>
<gene>
    <name evidence="2" type="ORF">KUTeg_014614</name>
</gene>
<keyword evidence="3" id="KW-1185">Reference proteome</keyword>
<dbReference type="EMBL" id="JARBDR010000708">
    <property type="protein sequence ID" value="KAJ8307831.1"/>
    <property type="molecule type" value="Genomic_DNA"/>
</dbReference>
<reference evidence="2 3" key="1">
    <citation type="submission" date="2022-12" db="EMBL/GenBank/DDBJ databases">
        <title>Chromosome-level genome of Tegillarca granosa.</title>
        <authorList>
            <person name="Kim J."/>
        </authorList>
    </citation>
    <scope>NUCLEOTIDE SEQUENCE [LARGE SCALE GENOMIC DNA]</scope>
    <source>
        <strain evidence="2">Teg-2019</strain>
        <tissue evidence="2">Adductor muscle</tissue>
    </source>
</reference>
<sequence>MSNTKAGNVIFPLYLSPEQRRTVLQIASDCIIKYRDDSTLYISSDEEDEKMRRQTKKGVKGIAESTSNNPK</sequence>
<dbReference type="Proteomes" id="UP001217089">
    <property type="component" value="Unassembled WGS sequence"/>
</dbReference>
<evidence type="ECO:0000256" key="1">
    <source>
        <dbReference type="SAM" id="MobiDB-lite"/>
    </source>
</evidence>